<evidence type="ECO:0008006" key="2">
    <source>
        <dbReference type="Google" id="ProtNLM"/>
    </source>
</evidence>
<protein>
    <recommendedName>
        <fullName evidence="2">Reverse transcriptase Ty1/copia-type domain-containing protein</fullName>
    </recommendedName>
</protein>
<name>A0A2N9GF28_FAGSY</name>
<gene>
    <name evidence="1" type="ORF">FSB_LOCUS26007</name>
</gene>
<organism evidence="1">
    <name type="scientific">Fagus sylvatica</name>
    <name type="common">Beechnut</name>
    <dbReference type="NCBI Taxonomy" id="28930"/>
    <lineage>
        <taxon>Eukaryota</taxon>
        <taxon>Viridiplantae</taxon>
        <taxon>Streptophyta</taxon>
        <taxon>Embryophyta</taxon>
        <taxon>Tracheophyta</taxon>
        <taxon>Spermatophyta</taxon>
        <taxon>Magnoliopsida</taxon>
        <taxon>eudicotyledons</taxon>
        <taxon>Gunneridae</taxon>
        <taxon>Pentapetalae</taxon>
        <taxon>rosids</taxon>
        <taxon>fabids</taxon>
        <taxon>Fagales</taxon>
        <taxon>Fagaceae</taxon>
        <taxon>Fagus</taxon>
    </lineage>
</organism>
<reference evidence="1" key="1">
    <citation type="submission" date="2018-02" db="EMBL/GenBank/DDBJ databases">
        <authorList>
            <person name="Cohen D.B."/>
            <person name="Kent A.D."/>
        </authorList>
    </citation>
    <scope>NUCLEOTIDE SEQUENCE</scope>
</reference>
<accession>A0A2N9GF28</accession>
<dbReference type="EMBL" id="OIVN01001835">
    <property type="protein sequence ID" value="SPC98125.1"/>
    <property type="molecule type" value="Genomic_DNA"/>
</dbReference>
<dbReference type="AlphaFoldDB" id="A0A2N9GF28"/>
<evidence type="ECO:0000313" key="1">
    <source>
        <dbReference type="EMBL" id="SPC98125.1"/>
    </source>
</evidence>
<proteinExistence type="predicted"/>
<dbReference type="PANTHER" id="PTHR11439">
    <property type="entry name" value="GAG-POL-RELATED RETROTRANSPOSON"/>
    <property type="match status" value="1"/>
</dbReference>
<dbReference type="PANTHER" id="PTHR11439:SF461">
    <property type="entry name" value="OS10G0432200 PROTEIN"/>
    <property type="match status" value="1"/>
</dbReference>
<sequence length="266" mass="29537">MTSLSVIANKAAVSSSDLSTPVDDPLVIVSQLETLFHRYMSQPSTALSITPCNKSWLLDPACCNHMTPYTFDQPLSSLNLSTPVNNPLVIVSQLETLFHRYMSQPSTSLFVTSCNKSWLLNSACYNHMTPYISDLLFKTGLTDSKTASSPLELNVKLNATDGEPLSDVTLYRQLVGNLIYLTVPRPDLAYVVHLVSQFMSAPRSTHYAVVLHILWYIKDMLFHGLHFSGQSSLELCVYVDVDWAGDLTDHRSTTSYCFLLGSSLIS</sequence>